<dbReference type="Proteomes" id="UP000253426">
    <property type="component" value="Unassembled WGS sequence"/>
</dbReference>
<dbReference type="InterPro" id="IPR010679">
    <property type="entry name" value="DUF1254"/>
</dbReference>
<dbReference type="Gene3D" id="2.60.120.600">
    <property type="entry name" value="Domain of unknown function DUF1214, C-terminal domain"/>
    <property type="match status" value="1"/>
</dbReference>
<dbReference type="RefSeq" id="WP_113962349.1">
    <property type="nucleotide sequence ID" value="NZ_QNRR01000022.1"/>
</dbReference>
<keyword evidence="1" id="KW-0732">Signal</keyword>
<evidence type="ECO:0000259" key="2">
    <source>
        <dbReference type="Pfam" id="PF06742"/>
    </source>
</evidence>
<feature type="domain" description="DUF1214" evidence="2">
    <location>
        <begin position="352"/>
        <end position="458"/>
    </location>
</feature>
<dbReference type="Gene3D" id="1.10.3360.10">
    <property type="entry name" value="VPA0735-like domain"/>
    <property type="match status" value="1"/>
</dbReference>
<comment type="caution">
    <text evidence="4">The sequence shown here is derived from an EMBL/GenBank/DDBJ whole genome shotgun (WGS) entry which is preliminary data.</text>
</comment>
<dbReference type="InterPro" id="IPR010621">
    <property type="entry name" value="DUF1214"/>
</dbReference>
<dbReference type="EMBL" id="QNRR01000022">
    <property type="protein sequence ID" value="RBP35354.1"/>
    <property type="molecule type" value="Genomic_DNA"/>
</dbReference>
<dbReference type="SUPFAM" id="SSF160935">
    <property type="entry name" value="VPA0735-like"/>
    <property type="match status" value="1"/>
</dbReference>
<dbReference type="InterPro" id="IPR037049">
    <property type="entry name" value="DUF1214_C_sf"/>
</dbReference>
<proteinExistence type="predicted"/>
<feature type="signal peptide" evidence="1">
    <location>
        <begin position="1"/>
        <end position="28"/>
    </location>
</feature>
<evidence type="ECO:0000256" key="1">
    <source>
        <dbReference type="SAM" id="SignalP"/>
    </source>
</evidence>
<organism evidence="4 5">
    <name type="scientific">Roseimicrobium gellanilyticum</name>
    <dbReference type="NCBI Taxonomy" id="748857"/>
    <lineage>
        <taxon>Bacteria</taxon>
        <taxon>Pseudomonadati</taxon>
        <taxon>Verrucomicrobiota</taxon>
        <taxon>Verrucomicrobiia</taxon>
        <taxon>Verrucomicrobiales</taxon>
        <taxon>Verrucomicrobiaceae</taxon>
        <taxon>Roseimicrobium</taxon>
    </lineage>
</organism>
<dbReference type="Gene3D" id="2.60.40.1610">
    <property type="entry name" value="Domain of unknown function DUF1254"/>
    <property type="match status" value="1"/>
</dbReference>
<gene>
    <name evidence="4" type="ORF">DES53_12221</name>
</gene>
<dbReference type="PANTHER" id="PTHR36509">
    <property type="entry name" value="BLL3101 PROTEIN"/>
    <property type="match status" value="1"/>
</dbReference>
<protein>
    <recommendedName>
        <fullName evidence="6">DUF1254 domain-containing protein</fullName>
    </recommendedName>
</protein>
<evidence type="ECO:0000313" key="4">
    <source>
        <dbReference type="EMBL" id="RBP35354.1"/>
    </source>
</evidence>
<reference evidence="4 5" key="1">
    <citation type="submission" date="2018-06" db="EMBL/GenBank/DDBJ databases">
        <title>Genomic Encyclopedia of Type Strains, Phase IV (KMG-IV): sequencing the most valuable type-strain genomes for metagenomic binning, comparative biology and taxonomic classification.</title>
        <authorList>
            <person name="Goeker M."/>
        </authorList>
    </citation>
    <scope>NUCLEOTIDE SEQUENCE [LARGE SCALE GENOMIC DNA]</scope>
    <source>
        <strain evidence="4 5">DSM 25532</strain>
    </source>
</reference>
<sequence>MFMKHITHRLHTLILAATTTALGTAAFAEEFSPEELQKRAIHRRAVEAVIWGMPAVNYERMLQATIDNGGKLNQVVYWSRPVNSKNQTLTPNPDTIYLNPFYDTSKGPVVVEIPPADENNVIVGSFDVSWQNALADVGPAGEDKGKGAKYLLLPPGYKESPPEGYIVLQSETYRGFVILRSNFKSRSDADIKSAVEHGKKVKVYPLGGDPNSTVFVDANDKPFDATIPYDATFFEYLDRFVQAEPWLTRDKAMINPLKTIGIEKGKPFKPDAKTKEILESAVREAHSVIALQYENGFGTPFFEGTHWGLPIPEDTRDGLGNKFADPNHYGVDGRAVMYHMAYFSPKVLGAGQFYLMNPFDQAGKSLEGSKTYRLTVPPNAPIEQYWSVTAYDRETHALIVGMSRPSLASNDKAVQKNADGSTDVYFGPKAPAGKESNWVPTDPKRQFELLFRLYGPKKELFEKTWKLPDVEKVE</sequence>
<evidence type="ECO:0000259" key="3">
    <source>
        <dbReference type="Pfam" id="PF06863"/>
    </source>
</evidence>
<dbReference type="PANTHER" id="PTHR36509:SF3">
    <property type="entry name" value="SIGNAL PEPTIDE PROTEIN"/>
    <property type="match status" value="1"/>
</dbReference>
<dbReference type="AlphaFoldDB" id="A0A366H0X5"/>
<dbReference type="Pfam" id="PF06742">
    <property type="entry name" value="DUF1214"/>
    <property type="match status" value="1"/>
</dbReference>
<dbReference type="Pfam" id="PF06863">
    <property type="entry name" value="DUF1254"/>
    <property type="match status" value="1"/>
</dbReference>
<evidence type="ECO:0008006" key="6">
    <source>
        <dbReference type="Google" id="ProtNLM"/>
    </source>
</evidence>
<accession>A0A366H0X5</accession>
<name>A0A366H0X5_9BACT</name>
<keyword evidence="5" id="KW-1185">Reference proteome</keyword>
<feature type="chain" id="PRO_5016627870" description="DUF1254 domain-containing protein" evidence="1">
    <location>
        <begin position="29"/>
        <end position="474"/>
    </location>
</feature>
<evidence type="ECO:0000313" key="5">
    <source>
        <dbReference type="Proteomes" id="UP000253426"/>
    </source>
</evidence>
<feature type="domain" description="DUF1254" evidence="3">
    <location>
        <begin position="73"/>
        <end position="205"/>
    </location>
</feature>
<dbReference type="InterPro" id="IPR037050">
    <property type="entry name" value="DUF1254_sf"/>
</dbReference>
<dbReference type="OrthoDB" id="272779at2"/>